<dbReference type="EMBL" id="RBNI01010428">
    <property type="protein sequence ID" value="RUP43722.1"/>
    <property type="molecule type" value="Genomic_DNA"/>
</dbReference>
<reference evidence="1 2" key="1">
    <citation type="journal article" date="2018" name="New Phytol.">
        <title>Phylogenomics of Endogonaceae and evolution of mycorrhizas within Mucoromycota.</title>
        <authorList>
            <person name="Chang Y."/>
            <person name="Desiro A."/>
            <person name="Na H."/>
            <person name="Sandor L."/>
            <person name="Lipzen A."/>
            <person name="Clum A."/>
            <person name="Barry K."/>
            <person name="Grigoriev I.V."/>
            <person name="Martin F.M."/>
            <person name="Stajich J.E."/>
            <person name="Smith M.E."/>
            <person name="Bonito G."/>
            <person name="Spatafora J.W."/>
        </authorList>
    </citation>
    <scope>NUCLEOTIDE SEQUENCE [LARGE SCALE GENOMIC DNA]</scope>
    <source>
        <strain evidence="1 2">GMNB39</strain>
    </source>
</reference>
<keyword evidence="1" id="KW-0418">Kinase</keyword>
<sequence length="214" mass="24411">MVVGKKGRGSKQNKPQRGGGKRFSKRPQTLEGGEERPGMWEVGHPVLTLVFASHAFWRTLPQFWCNVQAREAKDDDDDDDSDEDEDSEETSDDDSDEEEDSDEDIVPAAKKSSEKKKKSTEPEVENPNRISKKDAKKASEINTDAPRELSRREREEKEKEEAKARYWKLHVAGETEQAQSDLARLAVIRKQREEAAKQREAEKKAKEDATKKKS</sequence>
<name>A0A433CYP9_9FUNG</name>
<dbReference type="InterPro" id="IPR019380">
    <property type="entry name" value="Casein_kinase_sb_PP28"/>
</dbReference>
<comment type="caution">
    <text evidence="1">The sequence shown here is derived from an EMBL/GenBank/DDBJ whole genome shotgun (WGS) entry which is preliminary data.</text>
</comment>
<dbReference type="PANTHER" id="PTHR22055">
    <property type="entry name" value="28 KDA HEAT- AND ACID-STABLE PHOSPHOPROTEIN PDGF-ASSOCIATED PROTEIN"/>
    <property type="match status" value="1"/>
</dbReference>
<keyword evidence="1" id="KW-0808">Transferase</keyword>
<accession>A0A433CYP9</accession>
<proteinExistence type="predicted"/>
<evidence type="ECO:0000313" key="2">
    <source>
        <dbReference type="Proteomes" id="UP000268093"/>
    </source>
</evidence>
<dbReference type="GO" id="GO:0016301">
    <property type="term" value="F:kinase activity"/>
    <property type="evidence" value="ECO:0007669"/>
    <property type="project" value="UniProtKB-KW"/>
</dbReference>
<dbReference type="Proteomes" id="UP000268093">
    <property type="component" value="Unassembled WGS sequence"/>
</dbReference>
<dbReference type="InterPro" id="IPR039876">
    <property type="entry name" value="HAP28"/>
</dbReference>
<dbReference type="OrthoDB" id="21120at2759"/>
<dbReference type="Pfam" id="PF10252">
    <property type="entry name" value="PP28"/>
    <property type="match status" value="1"/>
</dbReference>
<evidence type="ECO:0000313" key="1">
    <source>
        <dbReference type="EMBL" id="RUP43722.1"/>
    </source>
</evidence>
<protein>
    <submittedName>
        <fullName evidence="1">Casein kinase substrate phospho protein PP28-domain-containing protein</fullName>
    </submittedName>
</protein>
<organism evidence="1 2">
    <name type="scientific">Jimgerdemannia flammicorona</name>
    <dbReference type="NCBI Taxonomy" id="994334"/>
    <lineage>
        <taxon>Eukaryota</taxon>
        <taxon>Fungi</taxon>
        <taxon>Fungi incertae sedis</taxon>
        <taxon>Mucoromycota</taxon>
        <taxon>Mucoromycotina</taxon>
        <taxon>Endogonomycetes</taxon>
        <taxon>Endogonales</taxon>
        <taxon>Endogonaceae</taxon>
        <taxon>Jimgerdemannia</taxon>
    </lineage>
</organism>
<keyword evidence="2" id="KW-1185">Reference proteome</keyword>
<gene>
    <name evidence="1" type="ORF">BC936DRAFT_136813</name>
</gene>